<protein>
    <submittedName>
        <fullName evidence="1">Uncharacterized protein</fullName>
    </submittedName>
</protein>
<dbReference type="AlphaFoldDB" id="R6TSJ7"/>
<organism evidence="1 2">
    <name type="scientific">Candidatus Colimorpha enterica</name>
    <dbReference type="NCBI Taxonomy" id="3083063"/>
    <lineage>
        <taxon>Bacteria</taxon>
        <taxon>Pseudomonadati</taxon>
        <taxon>Bacteroidota</taxon>
        <taxon>Bacteroidia</taxon>
        <taxon>Bacteroidales</taxon>
        <taxon>Candidatus Colimorpha</taxon>
    </lineage>
</organism>
<evidence type="ECO:0000313" key="1">
    <source>
        <dbReference type="EMBL" id="CDC72789.1"/>
    </source>
</evidence>
<evidence type="ECO:0000313" key="2">
    <source>
        <dbReference type="Proteomes" id="UP000017938"/>
    </source>
</evidence>
<dbReference type="STRING" id="1263015.BN580_01087"/>
<reference evidence="1" key="1">
    <citation type="submission" date="2012-11" db="EMBL/GenBank/DDBJ databases">
        <title>Dependencies among metagenomic species, viruses, plasmids and units of genetic variation.</title>
        <authorList>
            <person name="Nielsen H.B."/>
            <person name="Almeida M."/>
            <person name="Juncker A.S."/>
            <person name="Rasmussen S."/>
            <person name="Li J."/>
            <person name="Sunagawa S."/>
            <person name="Plichta D."/>
            <person name="Gautier L."/>
            <person name="Le Chatelier E."/>
            <person name="Peletier E."/>
            <person name="Bonde I."/>
            <person name="Nielsen T."/>
            <person name="Manichanh C."/>
            <person name="Arumugam M."/>
            <person name="Batto J."/>
            <person name="Santos M.B.Q.D."/>
            <person name="Blom N."/>
            <person name="Borruel N."/>
            <person name="Burgdorf K.S."/>
            <person name="Boumezbeur F."/>
            <person name="Casellas F."/>
            <person name="Dore J."/>
            <person name="Guarner F."/>
            <person name="Hansen T."/>
            <person name="Hildebrand F."/>
            <person name="Kaas R.S."/>
            <person name="Kennedy S."/>
            <person name="Kristiansen K."/>
            <person name="Kultima J.R."/>
            <person name="Leonard P."/>
            <person name="Levenez F."/>
            <person name="Lund O."/>
            <person name="Moumen B."/>
            <person name="Le Paslier D."/>
            <person name="Pons N."/>
            <person name="Pedersen O."/>
            <person name="Prifti E."/>
            <person name="Qin J."/>
            <person name="Raes J."/>
            <person name="Tap J."/>
            <person name="Tims S."/>
            <person name="Ussery D.W."/>
            <person name="Yamada T."/>
            <person name="MetaHit consortium"/>
            <person name="Renault P."/>
            <person name="Sicheritz-Ponten T."/>
            <person name="Bork P."/>
            <person name="Wang J."/>
            <person name="Brunak S."/>
            <person name="Ehrlich S.D."/>
        </authorList>
    </citation>
    <scope>NUCLEOTIDE SEQUENCE [LARGE SCALE GENOMIC DNA]</scope>
</reference>
<name>R6TSJ7_9BACT</name>
<sequence>MFTAIIENEGNTLVMEFPCKRYLMADHLGSIGIRKPAHEIKCMDEEEEPIKVKIIGNNEFEKRLALLISPTDTLSLVNTMCEFYQNLSYQNRLDAMEAVMSGKVSSIAEFDKFMLESRMEDTTEYFYCPLVANVYSRDEYGNMEEYPDEYDGSYLAPYEERIRDLIRLEDARDEDNLAAYFDGSNGAVGKLKEVHFSTQNVDGVLYGCIRAELTAPFTADEEAEFKDWLEGQCSDGYGEGLEQRSIRVEDGDMYVSFWHGGDDWFMLNGDEFDEYLSDQKMGGIE</sequence>
<dbReference type="EMBL" id="CBFW010000125">
    <property type="protein sequence ID" value="CDC72789.1"/>
    <property type="molecule type" value="Genomic_DNA"/>
</dbReference>
<accession>R6TSJ7</accession>
<proteinExistence type="predicted"/>
<comment type="caution">
    <text evidence="1">The sequence shown here is derived from an EMBL/GenBank/DDBJ whole genome shotgun (WGS) entry which is preliminary data.</text>
</comment>
<dbReference type="Proteomes" id="UP000017938">
    <property type="component" value="Unassembled WGS sequence"/>
</dbReference>
<gene>
    <name evidence="1" type="ORF">BN580_01087</name>
</gene>